<dbReference type="InterPro" id="IPR019533">
    <property type="entry name" value="Peptidase_S26"/>
</dbReference>
<feature type="domain" description="Peptidase S26" evidence="6">
    <location>
        <begin position="2"/>
        <end position="31"/>
    </location>
</feature>
<dbReference type="PANTHER" id="PTHR12383:SF16">
    <property type="entry name" value="MITOCHONDRIAL INNER MEMBRANE PROTEASE SUBUNIT 1"/>
    <property type="match status" value="1"/>
</dbReference>
<dbReference type="Ensembl" id="ENSSVLT00005028726.1">
    <property type="protein sequence ID" value="ENSSVLP00005025837.1"/>
    <property type="gene ID" value="ENSSVLG00005020504.1"/>
</dbReference>
<proteinExistence type="predicted"/>
<organism evidence="7 8">
    <name type="scientific">Sciurus vulgaris</name>
    <name type="common">Eurasian red squirrel</name>
    <dbReference type="NCBI Taxonomy" id="55149"/>
    <lineage>
        <taxon>Eukaryota</taxon>
        <taxon>Metazoa</taxon>
        <taxon>Chordata</taxon>
        <taxon>Craniata</taxon>
        <taxon>Vertebrata</taxon>
        <taxon>Euteleostomi</taxon>
        <taxon>Mammalia</taxon>
        <taxon>Eutheria</taxon>
        <taxon>Euarchontoglires</taxon>
        <taxon>Glires</taxon>
        <taxon>Rodentia</taxon>
        <taxon>Sciuromorpha</taxon>
        <taxon>Sciuridae</taxon>
        <taxon>Sciurinae</taxon>
        <taxon>Sciurini</taxon>
        <taxon>Sciurus</taxon>
    </lineage>
</organism>
<dbReference type="InterPro" id="IPR052064">
    <property type="entry name" value="Mito_IMP1_subunit"/>
</dbReference>
<comment type="subcellular location">
    <subcellularLocation>
        <location evidence="1">Mitochondrion inner membrane</location>
    </subcellularLocation>
</comment>
<dbReference type="InterPro" id="IPR036286">
    <property type="entry name" value="LexA/Signal_pep-like_sf"/>
</dbReference>
<reference evidence="7" key="2">
    <citation type="submission" date="2025-09" db="UniProtKB">
        <authorList>
            <consortium name="Ensembl"/>
        </authorList>
    </citation>
    <scope>IDENTIFICATION</scope>
</reference>
<name>A0A8D2JPR7_SCIVU</name>
<dbReference type="InterPro" id="IPR019758">
    <property type="entry name" value="Pept_S26A_signal_pept_1_CS"/>
</dbReference>
<evidence type="ECO:0000259" key="6">
    <source>
        <dbReference type="Pfam" id="PF10502"/>
    </source>
</evidence>
<keyword evidence="3" id="KW-0378">Hydrolase</keyword>
<keyword evidence="2" id="KW-0999">Mitochondrion inner membrane</keyword>
<dbReference type="AlphaFoldDB" id="A0A8D2JPR7"/>
<evidence type="ECO:0000256" key="2">
    <source>
        <dbReference type="ARBA" id="ARBA00022792"/>
    </source>
</evidence>
<dbReference type="PROSITE" id="PS00761">
    <property type="entry name" value="SPASE_I_3"/>
    <property type="match status" value="1"/>
</dbReference>
<dbReference type="GO" id="GO:0006627">
    <property type="term" value="P:protein processing involved in protein targeting to mitochondrion"/>
    <property type="evidence" value="ECO:0007669"/>
    <property type="project" value="TreeGrafter"/>
</dbReference>
<accession>A0A8D2JPR7</accession>
<dbReference type="GO" id="GO:0042720">
    <property type="term" value="C:mitochondrial inner membrane peptidase complex"/>
    <property type="evidence" value="ECO:0007669"/>
    <property type="project" value="TreeGrafter"/>
</dbReference>
<keyword evidence="8" id="KW-1185">Reference proteome</keyword>
<dbReference type="Proteomes" id="UP000694564">
    <property type="component" value="Chromosome 15"/>
</dbReference>
<dbReference type="GO" id="GO:0006465">
    <property type="term" value="P:signal peptide processing"/>
    <property type="evidence" value="ECO:0007669"/>
    <property type="project" value="InterPro"/>
</dbReference>
<dbReference type="Gene3D" id="2.10.109.10">
    <property type="entry name" value="Umud Fragment, subunit A"/>
    <property type="match status" value="1"/>
</dbReference>
<keyword evidence="4" id="KW-0496">Mitochondrion</keyword>
<keyword evidence="5" id="KW-0472">Membrane</keyword>
<dbReference type="OrthoDB" id="308440at2759"/>
<evidence type="ECO:0000256" key="5">
    <source>
        <dbReference type="ARBA" id="ARBA00023136"/>
    </source>
</evidence>
<evidence type="ECO:0000313" key="8">
    <source>
        <dbReference type="Proteomes" id="UP000694564"/>
    </source>
</evidence>
<evidence type="ECO:0000256" key="1">
    <source>
        <dbReference type="ARBA" id="ARBA00004273"/>
    </source>
</evidence>
<dbReference type="CDD" id="cd06530">
    <property type="entry name" value="S26_SPase_I"/>
    <property type="match status" value="1"/>
</dbReference>
<dbReference type="PANTHER" id="PTHR12383">
    <property type="entry name" value="PROTEASE FAMILY S26 MITOCHONDRIAL INNER MEMBRANE PROTEASE-RELATED"/>
    <property type="match status" value="1"/>
</dbReference>
<dbReference type="Pfam" id="PF10502">
    <property type="entry name" value="Peptidase_S26"/>
    <property type="match status" value="1"/>
</dbReference>
<evidence type="ECO:0000256" key="4">
    <source>
        <dbReference type="ARBA" id="ARBA00023128"/>
    </source>
</evidence>
<dbReference type="GO" id="GO:0004252">
    <property type="term" value="F:serine-type endopeptidase activity"/>
    <property type="evidence" value="ECO:0007669"/>
    <property type="project" value="InterPro"/>
</dbReference>
<evidence type="ECO:0000256" key="3">
    <source>
        <dbReference type="ARBA" id="ARBA00022801"/>
    </source>
</evidence>
<evidence type="ECO:0000313" key="7">
    <source>
        <dbReference type="Ensembl" id="ENSSVLP00005025837.1"/>
    </source>
</evidence>
<dbReference type="GeneTree" id="ENSGT00940000166727"/>
<reference evidence="7" key="1">
    <citation type="submission" date="2025-08" db="UniProtKB">
        <authorList>
            <consortium name="Ensembl"/>
        </authorList>
    </citation>
    <scope>IDENTIFICATION</scope>
</reference>
<sequence>IGSYLVEGDNLQNSTDSRYHGPISYGLIKGQKYKTWPQSDFGSLQGSPIDHRFF</sequence>
<dbReference type="SUPFAM" id="SSF51306">
    <property type="entry name" value="LexA/Signal peptidase"/>
    <property type="match status" value="1"/>
</dbReference>
<protein>
    <recommendedName>
        <fullName evidence="6">Peptidase S26 domain-containing protein</fullName>
    </recommendedName>
</protein>